<dbReference type="PROSITE" id="PS00237">
    <property type="entry name" value="G_PROTEIN_RECEP_F1_1"/>
    <property type="match status" value="1"/>
</dbReference>
<evidence type="ECO:0000256" key="5">
    <source>
        <dbReference type="ARBA" id="ARBA00022989"/>
    </source>
</evidence>
<dbReference type="Gene3D" id="1.20.1070.10">
    <property type="entry name" value="Rhodopsin 7-helix transmembrane proteins"/>
    <property type="match status" value="1"/>
</dbReference>
<evidence type="ECO:0000256" key="7">
    <source>
        <dbReference type="ARBA" id="ARBA00023136"/>
    </source>
</evidence>
<keyword evidence="9 10" id="KW-0807">Transducer</keyword>
<dbReference type="Proteomes" id="UP000183832">
    <property type="component" value="Unassembled WGS sequence"/>
</dbReference>
<evidence type="ECO:0000256" key="8">
    <source>
        <dbReference type="ARBA" id="ARBA00023170"/>
    </source>
</evidence>
<keyword evidence="8 10" id="KW-0675">Receptor</keyword>
<gene>
    <name evidence="14" type="ORF">CLUMA_CG002547</name>
</gene>
<evidence type="ECO:0000256" key="4">
    <source>
        <dbReference type="ARBA" id="ARBA00022692"/>
    </source>
</evidence>
<dbReference type="PANTHER" id="PTHR24228:SF63">
    <property type="entry name" value="G-PROTEIN COUPLED RECEPTOR MOODY"/>
    <property type="match status" value="1"/>
</dbReference>
<keyword evidence="7 12" id="KW-0472">Membrane</keyword>
<feature type="domain" description="G-protein coupled receptors family 1 profile" evidence="13">
    <location>
        <begin position="66"/>
        <end position="358"/>
    </location>
</feature>
<dbReference type="Gene3D" id="3.30.300.90">
    <property type="entry name" value="BolA-like"/>
    <property type="match status" value="1"/>
</dbReference>
<dbReference type="OrthoDB" id="10044919at2759"/>
<keyword evidence="6 10" id="KW-0297">G-protein coupled receptor</keyword>
<feature type="transmembrane region" description="Helical" evidence="12">
    <location>
        <begin position="119"/>
        <end position="144"/>
    </location>
</feature>
<dbReference type="SUPFAM" id="SSF54236">
    <property type="entry name" value="Ubiquitin-like"/>
    <property type="match status" value="1"/>
</dbReference>
<evidence type="ECO:0000313" key="14">
    <source>
        <dbReference type="EMBL" id="CRK88798.1"/>
    </source>
</evidence>
<dbReference type="AlphaFoldDB" id="A0A1J1HQP6"/>
<dbReference type="GO" id="GO:0005886">
    <property type="term" value="C:plasma membrane"/>
    <property type="evidence" value="ECO:0007669"/>
    <property type="project" value="UniProtKB-SubCell"/>
</dbReference>
<dbReference type="Pfam" id="PF01722">
    <property type="entry name" value="BolA"/>
    <property type="match status" value="1"/>
</dbReference>
<dbReference type="GO" id="GO:0004930">
    <property type="term" value="F:G protein-coupled receptor activity"/>
    <property type="evidence" value="ECO:0007669"/>
    <property type="project" value="UniProtKB-KW"/>
</dbReference>
<dbReference type="PRINTS" id="PR00237">
    <property type="entry name" value="GPCRRHODOPSN"/>
</dbReference>
<evidence type="ECO:0000313" key="15">
    <source>
        <dbReference type="Proteomes" id="UP000183832"/>
    </source>
</evidence>
<evidence type="ECO:0000256" key="9">
    <source>
        <dbReference type="ARBA" id="ARBA00023224"/>
    </source>
</evidence>
<dbReference type="PANTHER" id="PTHR24228">
    <property type="entry name" value="B2 BRADYKININ RECEPTOR/ANGIOTENSIN II RECEPTOR"/>
    <property type="match status" value="1"/>
</dbReference>
<dbReference type="SUPFAM" id="SSF82657">
    <property type="entry name" value="BolA-like"/>
    <property type="match status" value="1"/>
</dbReference>
<dbReference type="SUPFAM" id="SSF81321">
    <property type="entry name" value="Family A G protein-coupled receptor-like"/>
    <property type="match status" value="1"/>
</dbReference>
<proteinExistence type="inferred from homology"/>
<keyword evidence="3" id="KW-1003">Cell membrane</keyword>
<sequence>MNLYRENNTFSYDGIYQPKDQNVVTSRIDSFSTEFGEPEDLSRFSRPLLTFAATLTIIVMIIGIFGNTLTIIALKRCPKVRNVASDFIISLCTADCLFCVLVLPFMATRYIQGAWTHGEGFLCTIVPFIQYGNVGVSLLCIAMITINRYIMITHHSVYNRIYRRIWIYTMIGFCWVFSYGFQIPTLLKVWGKFGYDPKLETCSILPDVYGRSSKTALFIIAFVIPCIIIIVCYTRIFWVVHKSEDRMRKHASQTSIPSNQVNAVAPSTNILSDNTIELASRSELPTSVKKLKDQREAKQKRNEWRITKMVLAIFLTFLACYLPITITKVLDKDVNYPGLHIFGYIMLYTSACANPIIYVIMNKQYRQAYKTVLLCKAPHFSFTNNNHGSSIGGKEVQKRVQEQFRQLSQSYHGVTGIDNGKLKRERLNSDSHQNIMDHVFLGIHFDETKKYERIRVDNVNFNENVSFLKEKFCDITGRKEDVSLVYCGNILEETEPINRYVRNGSTIHILRKTEEDEHKEYKKFNEMDVSRVCSQFRSLNSGNFHKISRPEVAKMIFDSHPELKKDVIAMSILKDPILLANMQNPDTVRNMAQHHRVLIEASETIVKALKSAKNITETPVPAQPTIDDLSDSSSSSSGSDNNSPQASNSNMVRRITQEYLRQSLAAAQGRNSLANISQRNLSQAGSGSNPISPSTSSSSVPSGQRFISSSMFMNAMNEVLMANRRDSVQNIRKMSTAGPIEVKIKECLQALKPKHLEIVNESYMHNVPKGSESHFKVLVVSDEFKGLQLIKRHRLVNGLVKDALEEKFPHALSIEAKAPEEFKEDYKLDPSPNCRGGFGK</sequence>
<organism evidence="14 15">
    <name type="scientific">Clunio marinus</name>
    <dbReference type="NCBI Taxonomy" id="568069"/>
    <lineage>
        <taxon>Eukaryota</taxon>
        <taxon>Metazoa</taxon>
        <taxon>Ecdysozoa</taxon>
        <taxon>Arthropoda</taxon>
        <taxon>Hexapoda</taxon>
        <taxon>Insecta</taxon>
        <taxon>Pterygota</taxon>
        <taxon>Neoptera</taxon>
        <taxon>Endopterygota</taxon>
        <taxon>Diptera</taxon>
        <taxon>Nematocera</taxon>
        <taxon>Chironomoidea</taxon>
        <taxon>Chironomidae</taxon>
        <taxon>Clunio</taxon>
    </lineage>
</organism>
<dbReference type="InterPro" id="IPR000276">
    <property type="entry name" value="GPCR_Rhodpsn"/>
</dbReference>
<evidence type="ECO:0000256" key="3">
    <source>
        <dbReference type="ARBA" id="ARBA00022475"/>
    </source>
</evidence>
<evidence type="ECO:0000256" key="12">
    <source>
        <dbReference type="SAM" id="Phobius"/>
    </source>
</evidence>
<keyword evidence="5 12" id="KW-1133">Transmembrane helix</keyword>
<feature type="compositionally biased region" description="Low complexity" evidence="11">
    <location>
        <begin position="685"/>
        <end position="703"/>
    </location>
</feature>
<comment type="similarity">
    <text evidence="2 10">Belongs to the G-protein coupled receptor 1 family.</text>
</comment>
<feature type="transmembrane region" description="Helical" evidence="12">
    <location>
        <begin position="165"/>
        <end position="187"/>
    </location>
</feature>
<dbReference type="InterPro" id="IPR029071">
    <property type="entry name" value="Ubiquitin-like_domsf"/>
</dbReference>
<feature type="transmembrane region" description="Helical" evidence="12">
    <location>
        <begin position="48"/>
        <end position="74"/>
    </location>
</feature>
<dbReference type="STRING" id="568069.A0A1J1HQP6"/>
<dbReference type="Pfam" id="PF00001">
    <property type="entry name" value="7tm_1"/>
    <property type="match status" value="1"/>
</dbReference>
<dbReference type="InterPro" id="IPR002634">
    <property type="entry name" value="BolA"/>
</dbReference>
<dbReference type="EMBL" id="CVRI01000010">
    <property type="protein sequence ID" value="CRK88798.1"/>
    <property type="molecule type" value="Genomic_DNA"/>
</dbReference>
<feature type="transmembrane region" description="Helical" evidence="12">
    <location>
        <begin position="309"/>
        <end position="329"/>
    </location>
</feature>
<feature type="transmembrane region" description="Helical" evidence="12">
    <location>
        <begin position="216"/>
        <end position="240"/>
    </location>
</feature>
<evidence type="ECO:0000259" key="13">
    <source>
        <dbReference type="PROSITE" id="PS50262"/>
    </source>
</evidence>
<evidence type="ECO:0000256" key="1">
    <source>
        <dbReference type="ARBA" id="ARBA00004651"/>
    </source>
</evidence>
<evidence type="ECO:0000256" key="6">
    <source>
        <dbReference type="ARBA" id="ARBA00023040"/>
    </source>
</evidence>
<reference evidence="14 15" key="1">
    <citation type="submission" date="2015-04" db="EMBL/GenBank/DDBJ databases">
        <authorList>
            <person name="Syromyatnikov M.Y."/>
            <person name="Popov V.N."/>
        </authorList>
    </citation>
    <scope>NUCLEOTIDE SEQUENCE [LARGE SCALE GENOMIC DNA]</scope>
</reference>
<dbReference type="CDD" id="cd15210">
    <property type="entry name" value="7tmA_GPR84-like"/>
    <property type="match status" value="1"/>
</dbReference>
<comment type="subcellular location">
    <subcellularLocation>
        <location evidence="1">Cell membrane</location>
        <topology evidence="1">Multi-pass membrane protein</topology>
    </subcellularLocation>
</comment>
<keyword evidence="4 10" id="KW-0812">Transmembrane</keyword>
<dbReference type="InterPro" id="IPR017452">
    <property type="entry name" value="GPCR_Rhodpsn_7TM"/>
</dbReference>
<name>A0A1J1HQP6_9DIPT</name>
<dbReference type="SMART" id="SM01381">
    <property type="entry name" value="7TM_GPCR_Srsx"/>
    <property type="match status" value="1"/>
</dbReference>
<feature type="region of interest" description="Disordered" evidence="11">
    <location>
        <begin position="679"/>
        <end position="703"/>
    </location>
</feature>
<evidence type="ECO:0000256" key="10">
    <source>
        <dbReference type="RuleBase" id="RU000688"/>
    </source>
</evidence>
<feature type="region of interest" description="Disordered" evidence="11">
    <location>
        <begin position="616"/>
        <end position="651"/>
    </location>
</feature>
<dbReference type="InterPro" id="IPR036065">
    <property type="entry name" value="BolA-like_sf"/>
</dbReference>
<keyword evidence="15" id="KW-1185">Reference proteome</keyword>
<evidence type="ECO:0000256" key="11">
    <source>
        <dbReference type="SAM" id="MobiDB-lite"/>
    </source>
</evidence>
<feature type="compositionally biased region" description="Low complexity" evidence="11">
    <location>
        <begin position="631"/>
        <end position="643"/>
    </location>
</feature>
<protein>
    <submittedName>
        <fullName evidence="14">CLUMA_CG002547, isoform A</fullName>
    </submittedName>
</protein>
<accession>A0A1J1HQP6</accession>
<dbReference type="PROSITE" id="PS50262">
    <property type="entry name" value="G_PROTEIN_RECEP_F1_2"/>
    <property type="match status" value="1"/>
</dbReference>
<feature type="transmembrane region" description="Helical" evidence="12">
    <location>
        <begin position="86"/>
        <end position="107"/>
    </location>
</feature>
<evidence type="ECO:0000256" key="2">
    <source>
        <dbReference type="ARBA" id="ARBA00010663"/>
    </source>
</evidence>
<feature type="transmembrane region" description="Helical" evidence="12">
    <location>
        <begin position="341"/>
        <end position="361"/>
    </location>
</feature>